<dbReference type="EMBL" id="ATLV01014631">
    <property type="status" value="NOT_ANNOTATED_CDS"/>
    <property type="molecule type" value="Genomic_DNA"/>
</dbReference>
<accession>A0A084VMV6</accession>
<keyword evidence="3" id="KW-1185">Reference proteome</keyword>
<sequence length="186" mass="21005">MTIARPAAVCRSNRRGHRVPGVAVGVDVDVVIACNMRTPFRIDALKNWSARMLGPLATELIIPVRDRERPNEEGTRHKVQESSTFDASYDQVLGRIKLFITEISTSIRTPNPLSPIPLQEFIDGDELTIRNKLLWAKSYGIIGNFIHFQEWLQRSNSQNSQLLPGDKYVHLLYLEPSIDPVQMAGN</sequence>
<dbReference type="EMBL" id="KE524975">
    <property type="protein sequence ID" value="KFB39300.1"/>
    <property type="molecule type" value="Genomic_DNA"/>
</dbReference>
<dbReference type="EnsemblMetazoa" id="ASIC006654-RA">
    <property type="protein sequence ID" value="ASIC006654-PA"/>
    <property type="gene ID" value="ASIC006654"/>
</dbReference>
<dbReference type="Proteomes" id="UP000030765">
    <property type="component" value="Unassembled WGS sequence"/>
</dbReference>
<reference evidence="1 3" key="1">
    <citation type="journal article" date="2014" name="BMC Genomics">
        <title>Genome sequence of Anopheles sinensis provides insight into genetics basis of mosquito competence for malaria parasites.</title>
        <authorList>
            <person name="Zhou D."/>
            <person name="Zhang D."/>
            <person name="Ding G."/>
            <person name="Shi L."/>
            <person name="Hou Q."/>
            <person name="Ye Y."/>
            <person name="Xu Y."/>
            <person name="Zhou H."/>
            <person name="Xiong C."/>
            <person name="Li S."/>
            <person name="Yu J."/>
            <person name="Hong S."/>
            <person name="Yu X."/>
            <person name="Zou P."/>
            <person name="Chen C."/>
            <person name="Chang X."/>
            <person name="Wang W."/>
            <person name="Lv Y."/>
            <person name="Sun Y."/>
            <person name="Ma L."/>
            <person name="Shen B."/>
            <person name="Zhu C."/>
        </authorList>
    </citation>
    <scope>NUCLEOTIDE SEQUENCE [LARGE SCALE GENOMIC DNA]</scope>
</reference>
<evidence type="ECO:0000313" key="2">
    <source>
        <dbReference type="EnsemblMetazoa" id="ASIC006654-PA"/>
    </source>
</evidence>
<dbReference type="AlphaFoldDB" id="A0A084VMV6"/>
<proteinExistence type="predicted"/>
<dbReference type="VEuPathDB" id="VectorBase:ASIC006654"/>
<gene>
    <name evidence="1" type="ORF">ZHAS_00006654</name>
</gene>
<organism evidence="1">
    <name type="scientific">Anopheles sinensis</name>
    <name type="common">Mosquito</name>
    <dbReference type="NCBI Taxonomy" id="74873"/>
    <lineage>
        <taxon>Eukaryota</taxon>
        <taxon>Metazoa</taxon>
        <taxon>Ecdysozoa</taxon>
        <taxon>Arthropoda</taxon>
        <taxon>Hexapoda</taxon>
        <taxon>Insecta</taxon>
        <taxon>Pterygota</taxon>
        <taxon>Neoptera</taxon>
        <taxon>Endopterygota</taxon>
        <taxon>Diptera</taxon>
        <taxon>Nematocera</taxon>
        <taxon>Culicoidea</taxon>
        <taxon>Culicidae</taxon>
        <taxon>Anophelinae</taxon>
        <taxon>Anopheles</taxon>
    </lineage>
</organism>
<reference evidence="2" key="2">
    <citation type="submission" date="2020-05" db="UniProtKB">
        <authorList>
            <consortium name="EnsemblMetazoa"/>
        </authorList>
    </citation>
    <scope>IDENTIFICATION</scope>
</reference>
<evidence type="ECO:0000313" key="1">
    <source>
        <dbReference type="EMBL" id="KFB39300.1"/>
    </source>
</evidence>
<protein>
    <submittedName>
        <fullName evidence="1 2">Uncharacterized protein</fullName>
    </submittedName>
</protein>
<name>A0A084VMV6_ANOSI</name>
<evidence type="ECO:0000313" key="3">
    <source>
        <dbReference type="Proteomes" id="UP000030765"/>
    </source>
</evidence>